<dbReference type="GO" id="GO:0008270">
    <property type="term" value="F:zinc ion binding"/>
    <property type="evidence" value="ECO:0007669"/>
    <property type="project" value="InterPro"/>
</dbReference>
<dbReference type="STRING" id="331657.A0A4V5NFJ0"/>
<evidence type="ECO:0000256" key="4">
    <source>
        <dbReference type="ARBA" id="ARBA00022833"/>
    </source>
</evidence>
<dbReference type="OrthoDB" id="442947at2759"/>
<feature type="domain" description="Enoyl reductase (ER)" evidence="7">
    <location>
        <begin position="8"/>
        <end position="349"/>
    </location>
</feature>
<dbReference type="InterPro" id="IPR036291">
    <property type="entry name" value="NAD(P)-bd_dom_sf"/>
</dbReference>
<dbReference type="Gene3D" id="3.40.50.720">
    <property type="entry name" value="NAD(P)-binding Rossmann-like Domain"/>
    <property type="match status" value="1"/>
</dbReference>
<dbReference type="InterPro" id="IPR002328">
    <property type="entry name" value="ADH_Zn_CS"/>
</dbReference>
<proteinExistence type="inferred from homology"/>
<protein>
    <recommendedName>
        <fullName evidence="7">Enoyl reductase (ER) domain-containing protein</fullName>
    </recommendedName>
</protein>
<evidence type="ECO:0000256" key="2">
    <source>
        <dbReference type="ARBA" id="ARBA00008072"/>
    </source>
</evidence>
<sequence length="353" mass="37332">MRALVYKGASASPVIALEERPQPTLQLPTDCIIKMHRTTICGTDLHILHGNVPTCPPGRVLGHEGIGYVEEAGEGVKRFKKGDKVLISCITSCATCIPCRKGMSSHCKTGGWTFGHTNDGTQAEYVRIPHADSSLHPAPKAPEGDRDGKGLVTLSDILPTGLECGVLNGKVQPGCTVAIVGAGPVGLAALMTAQLYSPRMIVMIDRDESRLEVAKKMGATHTVVAGGADVQKKAMALTDDGEGFDTVIEAVGYPATFELCQDLVAVGGTIANVGVHGSKVDLHLEKLWGHNITITTRLVDAAATPMLLKLYEAGKLQTSSLVTHDFAFGDMVKAYDVFGKAAEHGALKLNIEM</sequence>
<evidence type="ECO:0000256" key="6">
    <source>
        <dbReference type="RuleBase" id="RU361277"/>
    </source>
</evidence>
<reference evidence="8 9" key="1">
    <citation type="submission" date="2017-03" db="EMBL/GenBank/DDBJ databases">
        <title>Genomes of endolithic fungi from Antarctica.</title>
        <authorList>
            <person name="Coleine C."/>
            <person name="Masonjones S."/>
            <person name="Stajich J.E."/>
        </authorList>
    </citation>
    <scope>NUCLEOTIDE SEQUENCE [LARGE SCALE GENOMIC DNA]</scope>
    <source>
        <strain evidence="8 9">CCFEE 5187</strain>
    </source>
</reference>
<comment type="cofactor">
    <cofactor evidence="1 6">
        <name>Zn(2+)</name>
        <dbReference type="ChEBI" id="CHEBI:29105"/>
    </cofactor>
</comment>
<dbReference type="SUPFAM" id="SSF51735">
    <property type="entry name" value="NAD(P)-binding Rossmann-fold domains"/>
    <property type="match status" value="1"/>
</dbReference>
<dbReference type="Pfam" id="PF00107">
    <property type="entry name" value="ADH_zinc_N"/>
    <property type="match status" value="1"/>
</dbReference>
<dbReference type="Proteomes" id="UP000308768">
    <property type="component" value="Unassembled WGS sequence"/>
</dbReference>
<dbReference type="InterPro" id="IPR013154">
    <property type="entry name" value="ADH-like_N"/>
</dbReference>
<evidence type="ECO:0000313" key="9">
    <source>
        <dbReference type="Proteomes" id="UP000308768"/>
    </source>
</evidence>
<keyword evidence="5" id="KW-0560">Oxidoreductase</keyword>
<gene>
    <name evidence="8" type="ORF">B0A49_07452</name>
</gene>
<comment type="caution">
    <text evidence="8">The sequence shown here is derived from an EMBL/GenBank/DDBJ whole genome shotgun (WGS) entry which is preliminary data.</text>
</comment>
<dbReference type="GO" id="GO:0016491">
    <property type="term" value="F:oxidoreductase activity"/>
    <property type="evidence" value="ECO:0007669"/>
    <property type="project" value="UniProtKB-KW"/>
</dbReference>
<dbReference type="CDD" id="cd08286">
    <property type="entry name" value="FDH_like_ADH2"/>
    <property type="match status" value="1"/>
</dbReference>
<dbReference type="SUPFAM" id="SSF50129">
    <property type="entry name" value="GroES-like"/>
    <property type="match status" value="1"/>
</dbReference>
<dbReference type="InterPro" id="IPR020843">
    <property type="entry name" value="ER"/>
</dbReference>
<evidence type="ECO:0000256" key="5">
    <source>
        <dbReference type="ARBA" id="ARBA00023002"/>
    </source>
</evidence>
<dbReference type="InterPro" id="IPR013149">
    <property type="entry name" value="ADH-like_C"/>
</dbReference>
<keyword evidence="4 6" id="KW-0862">Zinc</keyword>
<evidence type="ECO:0000313" key="8">
    <source>
        <dbReference type="EMBL" id="TKA71339.1"/>
    </source>
</evidence>
<keyword evidence="3 6" id="KW-0479">Metal-binding</keyword>
<dbReference type="SMART" id="SM00829">
    <property type="entry name" value="PKS_ER"/>
    <property type="match status" value="1"/>
</dbReference>
<dbReference type="PANTHER" id="PTHR42813:SF4">
    <property type="entry name" value="NADP-DEPENDENT ISOPROPANOL DEHYDROGENASE"/>
    <property type="match status" value="1"/>
</dbReference>
<evidence type="ECO:0000259" key="7">
    <source>
        <dbReference type="SMART" id="SM00829"/>
    </source>
</evidence>
<dbReference type="Gene3D" id="3.90.180.10">
    <property type="entry name" value="Medium-chain alcohol dehydrogenases, catalytic domain"/>
    <property type="match status" value="1"/>
</dbReference>
<dbReference type="PROSITE" id="PS00059">
    <property type="entry name" value="ADH_ZINC"/>
    <property type="match status" value="1"/>
</dbReference>
<dbReference type="InterPro" id="IPR011032">
    <property type="entry name" value="GroES-like_sf"/>
</dbReference>
<comment type="similarity">
    <text evidence="2 6">Belongs to the zinc-containing alcohol dehydrogenase family.</text>
</comment>
<dbReference type="EMBL" id="NAJN01000574">
    <property type="protein sequence ID" value="TKA71339.1"/>
    <property type="molecule type" value="Genomic_DNA"/>
</dbReference>
<evidence type="ECO:0000256" key="1">
    <source>
        <dbReference type="ARBA" id="ARBA00001947"/>
    </source>
</evidence>
<evidence type="ECO:0000256" key="3">
    <source>
        <dbReference type="ARBA" id="ARBA00022723"/>
    </source>
</evidence>
<dbReference type="Pfam" id="PF08240">
    <property type="entry name" value="ADH_N"/>
    <property type="match status" value="1"/>
</dbReference>
<accession>A0A4V5NFJ0</accession>
<keyword evidence="9" id="KW-1185">Reference proteome</keyword>
<name>A0A4V5NFJ0_9PEZI</name>
<dbReference type="PANTHER" id="PTHR42813">
    <property type="entry name" value="ZINC-TYPE ALCOHOL DEHYDROGENASE-LIKE"/>
    <property type="match status" value="1"/>
</dbReference>
<organism evidence="8 9">
    <name type="scientific">Cryomyces minteri</name>
    <dbReference type="NCBI Taxonomy" id="331657"/>
    <lineage>
        <taxon>Eukaryota</taxon>
        <taxon>Fungi</taxon>
        <taxon>Dikarya</taxon>
        <taxon>Ascomycota</taxon>
        <taxon>Pezizomycotina</taxon>
        <taxon>Dothideomycetes</taxon>
        <taxon>Dothideomycetes incertae sedis</taxon>
        <taxon>Cryomyces</taxon>
    </lineage>
</organism>
<dbReference type="AlphaFoldDB" id="A0A4V5NFJ0"/>